<gene>
    <name evidence="2" type="ORF">SASPL_100711</name>
</gene>
<dbReference type="Proteomes" id="UP000298416">
    <property type="component" value="Unassembled WGS sequence"/>
</dbReference>
<evidence type="ECO:0000313" key="2">
    <source>
        <dbReference type="EMBL" id="KAG6435833.1"/>
    </source>
</evidence>
<keyword evidence="1" id="KW-1133">Transmembrane helix</keyword>
<proteinExistence type="predicted"/>
<reference evidence="2" key="2">
    <citation type="submission" date="2020-08" db="EMBL/GenBank/DDBJ databases">
        <title>Plant Genome Project.</title>
        <authorList>
            <person name="Zhang R.-G."/>
        </authorList>
    </citation>
    <scope>NUCLEOTIDE SEQUENCE</scope>
    <source>
        <strain evidence="2">Huo1</strain>
        <tissue evidence="2">Leaf</tissue>
    </source>
</reference>
<accession>A0A8X8YMW7</accession>
<feature type="transmembrane region" description="Helical" evidence="1">
    <location>
        <begin position="149"/>
        <end position="168"/>
    </location>
</feature>
<keyword evidence="1" id="KW-0812">Transmembrane</keyword>
<name>A0A8X8YMW7_SALSN</name>
<evidence type="ECO:0000313" key="3">
    <source>
        <dbReference type="Proteomes" id="UP000298416"/>
    </source>
</evidence>
<dbReference type="AlphaFoldDB" id="A0A8X8YMW7"/>
<reference evidence="2" key="1">
    <citation type="submission" date="2018-01" db="EMBL/GenBank/DDBJ databases">
        <authorList>
            <person name="Mao J.F."/>
        </authorList>
    </citation>
    <scope>NUCLEOTIDE SEQUENCE</scope>
    <source>
        <strain evidence="2">Huo1</strain>
        <tissue evidence="2">Leaf</tissue>
    </source>
</reference>
<protein>
    <submittedName>
        <fullName evidence="2">Uncharacterized protein</fullName>
    </submittedName>
</protein>
<keyword evidence="3" id="KW-1185">Reference proteome</keyword>
<evidence type="ECO:0000256" key="1">
    <source>
        <dbReference type="SAM" id="Phobius"/>
    </source>
</evidence>
<dbReference type="EMBL" id="PNBA02000001">
    <property type="protein sequence ID" value="KAG6435833.1"/>
    <property type="molecule type" value="Genomic_DNA"/>
</dbReference>
<keyword evidence="1" id="KW-0472">Membrane</keyword>
<sequence length="226" mass="26835">MRIFKPANLRQDMQANTNASLNPVSHLTQEFEERSRAFSDAVAEVESDQAPAHTIEEFRRLRDRFEAWKKDYKARLKEAKVKVYKLGRIEAEKHRMKWGEILWVARARELSVLMVIGSFWKRLWFDEFTYYSPMWIPDYTVKSVSIIRLFWFDAWIPLLSFINFNFYVDMDITSWGGSLSVSIRWQFWYHAWFPLVMLSYGAIQVGSSYLLMGLNSFSLEVRSVLV</sequence>
<feature type="transmembrane region" description="Helical" evidence="1">
    <location>
        <begin position="188"/>
        <end position="212"/>
    </location>
</feature>
<comment type="caution">
    <text evidence="2">The sequence shown here is derived from an EMBL/GenBank/DDBJ whole genome shotgun (WGS) entry which is preliminary data.</text>
</comment>
<organism evidence="2">
    <name type="scientific">Salvia splendens</name>
    <name type="common">Scarlet sage</name>
    <dbReference type="NCBI Taxonomy" id="180675"/>
    <lineage>
        <taxon>Eukaryota</taxon>
        <taxon>Viridiplantae</taxon>
        <taxon>Streptophyta</taxon>
        <taxon>Embryophyta</taxon>
        <taxon>Tracheophyta</taxon>
        <taxon>Spermatophyta</taxon>
        <taxon>Magnoliopsida</taxon>
        <taxon>eudicotyledons</taxon>
        <taxon>Gunneridae</taxon>
        <taxon>Pentapetalae</taxon>
        <taxon>asterids</taxon>
        <taxon>lamiids</taxon>
        <taxon>Lamiales</taxon>
        <taxon>Lamiaceae</taxon>
        <taxon>Nepetoideae</taxon>
        <taxon>Mentheae</taxon>
        <taxon>Salviinae</taxon>
        <taxon>Salvia</taxon>
        <taxon>Salvia subgen. Calosphace</taxon>
        <taxon>core Calosphace</taxon>
    </lineage>
</organism>